<evidence type="ECO:0000256" key="1">
    <source>
        <dbReference type="SAM" id="SignalP"/>
    </source>
</evidence>
<evidence type="ECO:0000313" key="3">
    <source>
        <dbReference type="Proteomes" id="UP000324897"/>
    </source>
</evidence>
<dbReference type="Gramene" id="TVU16837">
    <property type="protein sequence ID" value="TVU16837"/>
    <property type="gene ID" value="EJB05_36992"/>
</dbReference>
<comment type="caution">
    <text evidence="2">The sequence shown here is derived from an EMBL/GenBank/DDBJ whole genome shotgun (WGS) entry which is preliminary data.</text>
</comment>
<feature type="signal peptide" evidence="1">
    <location>
        <begin position="1"/>
        <end position="30"/>
    </location>
</feature>
<dbReference type="EMBL" id="RWGY01000030">
    <property type="protein sequence ID" value="TVU16837.1"/>
    <property type="molecule type" value="Genomic_DNA"/>
</dbReference>
<dbReference type="AlphaFoldDB" id="A0A5J9U084"/>
<feature type="non-terminal residue" evidence="2">
    <location>
        <position position="1"/>
    </location>
</feature>
<keyword evidence="3" id="KW-1185">Reference proteome</keyword>
<dbReference type="Proteomes" id="UP000324897">
    <property type="component" value="Unassembled WGS sequence"/>
</dbReference>
<accession>A0A5J9U084</accession>
<feature type="chain" id="PRO_5023892558" description="Knottin scorpion toxin-like domain-containing protein" evidence="1">
    <location>
        <begin position="31"/>
        <end position="97"/>
    </location>
</feature>
<protein>
    <recommendedName>
        <fullName evidence="4">Knottin scorpion toxin-like domain-containing protein</fullName>
    </recommendedName>
</protein>
<reference evidence="2 3" key="1">
    <citation type="journal article" date="2019" name="Sci. Rep.">
        <title>A high-quality genome of Eragrostis curvula grass provides insights into Poaceae evolution and supports new strategies to enhance forage quality.</title>
        <authorList>
            <person name="Carballo J."/>
            <person name="Santos B.A.C.M."/>
            <person name="Zappacosta D."/>
            <person name="Garbus I."/>
            <person name="Selva J.P."/>
            <person name="Gallo C.A."/>
            <person name="Diaz A."/>
            <person name="Albertini E."/>
            <person name="Caccamo M."/>
            <person name="Echenique V."/>
        </authorList>
    </citation>
    <scope>NUCLEOTIDE SEQUENCE [LARGE SCALE GENOMIC DNA]</scope>
    <source>
        <strain evidence="3">cv. Victoria</strain>
        <tissue evidence="2">Leaf</tissue>
    </source>
</reference>
<keyword evidence="1" id="KW-0732">Signal</keyword>
<name>A0A5J9U084_9POAL</name>
<evidence type="ECO:0000313" key="2">
    <source>
        <dbReference type="EMBL" id="TVU16837.1"/>
    </source>
</evidence>
<organism evidence="2 3">
    <name type="scientific">Eragrostis curvula</name>
    <name type="common">weeping love grass</name>
    <dbReference type="NCBI Taxonomy" id="38414"/>
    <lineage>
        <taxon>Eukaryota</taxon>
        <taxon>Viridiplantae</taxon>
        <taxon>Streptophyta</taxon>
        <taxon>Embryophyta</taxon>
        <taxon>Tracheophyta</taxon>
        <taxon>Spermatophyta</taxon>
        <taxon>Magnoliopsida</taxon>
        <taxon>Liliopsida</taxon>
        <taxon>Poales</taxon>
        <taxon>Poaceae</taxon>
        <taxon>PACMAD clade</taxon>
        <taxon>Chloridoideae</taxon>
        <taxon>Eragrostideae</taxon>
        <taxon>Eragrostidinae</taxon>
        <taxon>Eragrostis</taxon>
    </lineage>
</organism>
<gene>
    <name evidence="2" type="ORF">EJB05_36992</name>
</gene>
<evidence type="ECO:0008006" key="4">
    <source>
        <dbReference type="Google" id="ProtNLM"/>
    </source>
</evidence>
<sequence length="97" mass="10345">MALLAARSKKALVFIVVPLLMTLLAASVSAGRSTFSMAYERCAKWEDNCNALDCGAKCAFGMVIGVGTCKVIGRVTYCCCVPSHPPSSIVVHRQLVH</sequence>
<proteinExistence type="predicted"/>